<dbReference type="GO" id="GO:0004534">
    <property type="term" value="F:5'-3' RNA exonuclease activity"/>
    <property type="evidence" value="ECO:0007669"/>
    <property type="project" value="TreeGrafter"/>
</dbReference>
<feature type="region of interest" description="Disordered" evidence="13">
    <location>
        <begin position="1305"/>
        <end position="1343"/>
    </location>
</feature>
<dbReference type="Pfam" id="PF18334">
    <property type="entry name" value="XRN1_D2_D3"/>
    <property type="match status" value="1"/>
</dbReference>
<dbReference type="InterPro" id="IPR041385">
    <property type="entry name" value="SH3_12"/>
</dbReference>
<keyword evidence="8" id="KW-0805">Transcription regulation</keyword>
<feature type="domain" description="Xrn1 N-terminal" evidence="14">
    <location>
        <begin position="1"/>
        <end position="226"/>
    </location>
</feature>
<dbReference type="GO" id="GO:0016075">
    <property type="term" value="P:rRNA catabolic process"/>
    <property type="evidence" value="ECO:0007669"/>
    <property type="project" value="TreeGrafter"/>
</dbReference>
<keyword evidence="3" id="KW-0698">rRNA processing</keyword>
<dbReference type="VEuPathDB" id="VectorBase:MDOMA2_014460"/>
<dbReference type="InterPro" id="IPR041412">
    <property type="entry name" value="Xrn1_helical"/>
</dbReference>
<dbReference type="EnsemblMetazoa" id="MDOA013026-RB">
    <property type="protein sequence ID" value="MDOA013026-PB"/>
    <property type="gene ID" value="MDOA013026"/>
</dbReference>
<keyword evidence="12" id="KW-0694">RNA-binding</keyword>
<dbReference type="PANTHER" id="PTHR12341">
    <property type="entry name" value="5'-&gt;3' EXORIBONUCLEASE"/>
    <property type="match status" value="1"/>
</dbReference>
<dbReference type="GO" id="GO:0003723">
    <property type="term" value="F:RNA binding"/>
    <property type="evidence" value="ECO:0007669"/>
    <property type="project" value="UniProtKB-KW"/>
</dbReference>
<keyword evidence="12" id="KW-0963">Cytoplasm</keyword>
<keyword evidence="4" id="KW-0507">mRNA processing</keyword>
<evidence type="ECO:0000256" key="6">
    <source>
        <dbReference type="ARBA" id="ARBA00022801"/>
    </source>
</evidence>
<dbReference type="STRING" id="7370.A0A1I8N9Q4"/>
<dbReference type="InterPro" id="IPR041106">
    <property type="entry name" value="XRN1_D2_D3"/>
</dbReference>
<feature type="region of interest" description="Disordered" evidence="13">
    <location>
        <begin position="1364"/>
        <end position="1395"/>
    </location>
</feature>
<evidence type="ECO:0000256" key="8">
    <source>
        <dbReference type="ARBA" id="ARBA00023015"/>
    </source>
</evidence>
<evidence type="ECO:0000259" key="17">
    <source>
        <dbReference type="Pfam" id="PF18332"/>
    </source>
</evidence>
<feature type="domain" description="Exoribonuclease Xrn1 D2/D3" evidence="18">
    <location>
        <begin position="811"/>
        <end position="1038"/>
    </location>
</feature>
<dbReference type="GO" id="GO:0006364">
    <property type="term" value="P:rRNA processing"/>
    <property type="evidence" value="ECO:0007669"/>
    <property type="project" value="UniProtKB-KW"/>
</dbReference>
<evidence type="ECO:0000256" key="9">
    <source>
        <dbReference type="ARBA" id="ARBA00023163"/>
    </source>
</evidence>
<feature type="domain" description="Xrn1 helical" evidence="15">
    <location>
        <begin position="268"/>
        <end position="579"/>
    </location>
</feature>
<organism evidence="19">
    <name type="scientific">Musca domestica</name>
    <name type="common">House fly</name>
    <dbReference type="NCBI Taxonomy" id="7370"/>
    <lineage>
        <taxon>Eukaryota</taxon>
        <taxon>Metazoa</taxon>
        <taxon>Ecdysozoa</taxon>
        <taxon>Arthropoda</taxon>
        <taxon>Hexapoda</taxon>
        <taxon>Insecta</taxon>
        <taxon>Pterygota</taxon>
        <taxon>Neoptera</taxon>
        <taxon>Endopterygota</taxon>
        <taxon>Diptera</taxon>
        <taxon>Brachycera</taxon>
        <taxon>Muscomorpha</taxon>
        <taxon>Muscoidea</taxon>
        <taxon>Muscidae</taxon>
        <taxon>Musca</taxon>
    </lineage>
</organism>
<dbReference type="GO" id="GO:0000956">
    <property type="term" value="P:nuclear-transcribed mRNA catabolic process"/>
    <property type="evidence" value="ECO:0007669"/>
    <property type="project" value="InterPro"/>
</dbReference>
<dbReference type="InterPro" id="IPR004859">
    <property type="entry name" value="Xrn1_N"/>
</dbReference>
<evidence type="ECO:0000256" key="4">
    <source>
        <dbReference type="ARBA" id="ARBA00022664"/>
    </source>
</evidence>
<dbReference type="EC" id="3.1.13.-" evidence="12"/>
<evidence type="ECO:0000256" key="1">
    <source>
        <dbReference type="ARBA" id="ARBA00004123"/>
    </source>
</evidence>
<dbReference type="VEuPathDB" id="VectorBase:MDOA013026"/>
<dbReference type="InterPro" id="IPR040992">
    <property type="entry name" value="XRN1_D1"/>
</dbReference>
<protein>
    <recommendedName>
        <fullName evidence="12">5'-3' exoribonuclease 1</fullName>
        <ecNumber evidence="12">3.1.13.-</ecNumber>
    </recommendedName>
</protein>
<dbReference type="KEGG" id="mde:101894071"/>
<dbReference type="Pfam" id="PF03159">
    <property type="entry name" value="XRN_N"/>
    <property type="match status" value="1"/>
</dbReference>
<evidence type="ECO:0000256" key="10">
    <source>
        <dbReference type="ARBA" id="ARBA00023242"/>
    </source>
</evidence>
<keyword evidence="9" id="KW-0804">Transcription</keyword>
<dbReference type="FunFam" id="3.40.50.12390:FF:000004">
    <property type="entry name" value="5'-3' exoribonuclease 1"/>
    <property type="match status" value="1"/>
</dbReference>
<dbReference type="PIRSF" id="PIRSF006743">
    <property type="entry name" value="Exonuclease_Xnr1"/>
    <property type="match status" value="1"/>
</dbReference>
<evidence type="ECO:0000256" key="5">
    <source>
        <dbReference type="ARBA" id="ARBA00022722"/>
    </source>
</evidence>
<dbReference type="Pfam" id="PF18332">
    <property type="entry name" value="XRN1_D1"/>
    <property type="match status" value="1"/>
</dbReference>
<dbReference type="PANTHER" id="PTHR12341:SF7">
    <property type="entry name" value="5'-3' EXORIBONUCLEASE 1"/>
    <property type="match status" value="1"/>
</dbReference>
<feature type="compositionally biased region" description="Polar residues" evidence="13">
    <location>
        <begin position="1320"/>
        <end position="1335"/>
    </location>
</feature>
<evidence type="ECO:0000256" key="11">
    <source>
        <dbReference type="ARBA" id="ARBA00038299"/>
    </source>
</evidence>
<feature type="domain" description="5'-3' exoribonuclease 1 D1" evidence="17">
    <location>
        <begin position="641"/>
        <end position="764"/>
    </location>
</feature>
<dbReference type="GO" id="GO:0006397">
    <property type="term" value="P:mRNA processing"/>
    <property type="evidence" value="ECO:0007669"/>
    <property type="project" value="UniProtKB-KW"/>
</dbReference>
<reference evidence="19" key="1">
    <citation type="submission" date="2020-05" db="UniProtKB">
        <authorList>
            <consortium name="EnsemblMetazoa"/>
        </authorList>
    </citation>
    <scope>IDENTIFICATION</scope>
    <source>
        <strain evidence="19">Aabys</strain>
    </source>
</reference>
<evidence type="ECO:0000313" key="19">
    <source>
        <dbReference type="EnsemblMetazoa" id="MDOA013026-PB"/>
    </source>
</evidence>
<dbReference type="Gene3D" id="2.30.30.750">
    <property type="match status" value="1"/>
</dbReference>
<dbReference type="Gene3D" id="3.40.50.12390">
    <property type="match status" value="2"/>
</dbReference>
<keyword evidence="7 12" id="KW-0269">Exonuclease</keyword>
<gene>
    <name evidence="19" type="primary">101894071</name>
</gene>
<keyword evidence="2" id="KW-0806">Transcription termination</keyword>
<comment type="similarity">
    <text evidence="11 12">Belongs to the 5'-3' exonuclease family.</text>
</comment>
<dbReference type="RefSeq" id="XP_011293575.2">
    <property type="nucleotide sequence ID" value="XM_011295273.3"/>
</dbReference>
<dbReference type="GO" id="GO:0006353">
    <property type="term" value="P:DNA-templated transcription termination"/>
    <property type="evidence" value="ECO:0007669"/>
    <property type="project" value="UniProtKB-KW"/>
</dbReference>
<evidence type="ECO:0000256" key="3">
    <source>
        <dbReference type="ARBA" id="ARBA00022552"/>
    </source>
</evidence>
<feature type="domain" description="5'-3' exoribonuclease 1 SH3-like" evidence="16">
    <location>
        <begin position="1065"/>
        <end position="1144"/>
    </location>
</feature>
<dbReference type="FunFam" id="1.25.40.1050:FF:000001">
    <property type="entry name" value="5'-3' exoribonuclease 1"/>
    <property type="match status" value="1"/>
</dbReference>
<dbReference type="eggNOG" id="KOG2045">
    <property type="taxonomic scope" value="Eukaryota"/>
</dbReference>
<keyword evidence="10" id="KW-0539">Nucleus</keyword>
<comment type="subcellular location">
    <subcellularLocation>
        <location evidence="12">Cytoplasm</location>
    </subcellularLocation>
    <subcellularLocation>
        <location evidence="1">Nucleus</location>
    </subcellularLocation>
</comment>
<dbReference type="Pfam" id="PF18129">
    <property type="entry name" value="SH3_12"/>
    <property type="match status" value="1"/>
</dbReference>
<evidence type="ECO:0000256" key="12">
    <source>
        <dbReference type="PIRNR" id="PIRNR006743"/>
    </source>
</evidence>
<accession>A0A1I8N9Q4</accession>
<keyword evidence="6 12" id="KW-0378">Hydrolase</keyword>
<evidence type="ECO:0000259" key="18">
    <source>
        <dbReference type="Pfam" id="PF18334"/>
    </source>
</evidence>
<keyword evidence="5 12" id="KW-0540">Nuclease</keyword>
<dbReference type="Gene3D" id="1.25.40.1050">
    <property type="match status" value="1"/>
</dbReference>
<dbReference type="GO" id="GO:0005737">
    <property type="term" value="C:cytoplasm"/>
    <property type="evidence" value="ECO:0007669"/>
    <property type="project" value="UniProtKB-SubCell"/>
</dbReference>
<name>A0A1I8N9Q4_MUSDO</name>
<dbReference type="GO" id="GO:0005634">
    <property type="term" value="C:nucleus"/>
    <property type="evidence" value="ECO:0007669"/>
    <property type="project" value="UniProtKB-SubCell"/>
</dbReference>
<evidence type="ECO:0000256" key="7">
    <source>
        <dbReference type="ARBA" id="ARBA00022839"/>
    </source>
</evidence>
<evidence type="ECO:0000256" key="2">
    <source>
        <dbReference type="ARBA" id="ARBA00022472"/>
    </source>
</evidence>
<sequence length="1499" mass="170309">MGVPKFFRYISERYPCLSELAREQCVPDFDNLYLDMNGIIHNCSHPDDTNIHFNITEEEMFKDIFNYIDKLFFLIKPQKLFFMAIDGVAPRAKMNQQRSRRFRSAKEAETLEKLALSRGEVREHERFDSNCITPGTEFMDRLHEALRYFIKSKISADPLWQKCRVILSGHNAPGEGEHKIMDYIRYLKSQNDFDPNTRHCLYGLDADLIILGLCTHELHFVVLREEVKFGKKNKKASVEETRFFLLHLGLLREYLELEFDELKQYPDFDIAKLIDDWVLMGFLVGNDFIPHLPCLNISSNALPLLYNTYKKVYPSLGGNINENGKLNLERLEKYFEVLAEVEFENFQENYADLKYFEAKQSKNGIDEAFDFDVSEINNEKVDDDLAALIESSKQFMDDDEDLSDEDGQHINEEFENYKRNYYMNKLNQENSDSEYKKEQAICYITALQWILDYYYRGVRSWGWYYPHHYAPFISDLKNFKDHVIKFDLGKPFLPFQQLLAVLPAASKQLLPSAYRDLMTNPSSELIEFYPEDFKTDLNGKINEWEAVVLIPFIDEKRLLQAMEICDQQLSASERKRNQHGPMLQYDYTPESQGQCPGIYSLKPVYNVFCTEKPFWSRDITVATDKTVCVELPNAARHVFFPGFPTMKHLEYKFEIRGARVKVFDYPSRNENMILQPQPRKNFDDIFTVAEQMLNQTVYIGWPHLVKSKVVGISNREKYIDVDGIKDMDPKRFDLHTKAVREHLTTRMGIEYPDLSVLVHVCTYIGSSYICGSQGKVTLNEMWSPTTTAYPAHGVVSQIAVQNTLSNQVKKIEQLFPENSRIFFVGNPYYGSEGVVMNPLLVYECGRLKVNITVLPEPNFSEAKYMQSQLEKDYINSYQAASQIGIQIKCLARLTGPVLVVKGARRPKSDLPDNLAKINIGLQFKYFKSQEELVGYTRRMYNQWFMSSKAIKLIEDYIERFPMVIEYLSSTSERSELLFEEDIFPKEVGSGKLEEIAAWLKEQPHMKAEKIACGSKTMEKEAVEKVLEAIEELKTLPVKTVKLQVKPHLLLKPDVSLPSHYKPKRSIQLFDRVVVVKTTYMVPLGAKGTVIGIYPVSDPNPVRLECVKAVDNFYEVLFDKHLPNGHDVHGIAAQRVYKVPESSVLLIFTQGNNNEQFYEAKLQLEESRNNSSMKQGAINQQSVNNSNTNVLANQQDVKTPQVVQKGSNDFWMPSANTKVKHTVGGGNGGGAVSNNNTADFFMANTPKSPNVPIRILQNPPNLSMNFNASGPTTSSAIVQDGQDDGTHALKSLLGLAAGSQQTTASSSPIAVCKPQLPQPPTSWRSDAQRLPATNSFPRLPFPQAPFSTTNAPMAVIGGTVVPLPTPSQMAGPPQVGFPNLSPVAQQQQPPQVYPQSQNPAQMFASNSLNQKGAFIPLQVARKSTTPSSPNNLNTNTETADAVVTQNFSQLSVTVNNACDGNTSNQAQTMGTVDTNEKKTTYARKKPPRVPKIGAKFDYAY</sequence>
<dbReference type="InterPro" id="IPR027073">
    <property type="entry name" value="5_3_exoribonuclease"/>
</dbReference>
<dbReference type="InterPro" id="IPR047008">
    <property type="entry name" value="XRN1_SH3_sf"/>
</dbReference>
<evidence type="ECO:0000259" key="15">
    <source>
        <dbReference type="Pfam" id="PF17846"/>
    </source>
</evidence>
<proteinExistence type="inferred from homology"/>
<dbReference type="InterPro" id="IPR047007">
    <property type="entry name" value="XRN1_D1_sf"/>
</dbReference>
<dbReference type="Gene3D" id="2.170.260.40">
    <property type="match status" value="1"/>
</dbReference>
<dbReference type="FunFam" id="3.40.50.12390:FF:000005">
    <property type="entry name" value="5'-3' exoribonuclease 2"/>
    <property type="match status" value="1"/>
</dbReference>
<feature type="compositionally biased region" description="Low complexity" evidence="13">
    <location>
        <begin position="1380"/>
        <end position="1395"/>
    </location>
</feature>
<evidence type="ECO:0000256" key="13">
    <source>
        <dbReference type="SAM" id="MobiDB-lite"/>
    </source>
</evidence>
<dbReference type="Pfam" id="PF17846">
    <property type="entry name" value="XRN_M"/>
    <property type="match status" value="1"/>
</dbReference>
<evidence type="ECO:0000259" key="14">
    <source>
        <dbReference type="Pfam" id="PF03159"/>
    </source>
</evidence>
<dbReference type="OrthoDB" id="372487at2759"/>
<evidence type="ECO:0000259" key="16">
    <source>
        <dbReference type="Pfam" id="PF18129"/>
    </source>
</evidence>
<dbReference type="InterPro" id="IPR016494">
    <property type="entry name" value="5_3_exoribonuclease_1"/>
</dbReference>
<dbReference type="CDD" id="cd18673">
    <property type="entry name" value="PIN_XRN1-2-like"/>
    <property type="match status" value="1"/>
</dbReference>